<dbReference type="AlphaFoldDB" id="A0A238D980"/>
<proteinExistence type="predicted"/>
<dbReference type="Proteomes" id="UP000214566">
    <property type="component" value="Unassembled WGS sequence"/>
</dbReference>
<evidence type="ECO:0000313" key="1">
    <source>
        <dbReference type="EMBL" id="SBP89857.1"/>
    </source>
</evidence>
<organism evidence="1 2">
    <name type="scientific">Thiomonas delicata</name>
    <name type="common">Thiomonas cuprina</name>
    <dbReference type="NCBI Taxonomy" id="364030"/>
    <lineage>
        <taxon>Bacteria</taxon>
        <taxon>Pseudomonadati</taxon>
        <taxon>Pseudomonadota</taxon>
        <taxon>Betaproteobacteria</taxon>
        <taxon>Burkholderiales</taxon>
        <taxon>Thiomonas</taxon>
    </lineage>
</organism>
<reference evidence="1 2" key="1">
    <citation type="submission" date="2016-06" db="EMBL/GenBank/DDBJ databases">
        <authorList>
            <person name="Kjaerup R.B."/>
            <person name="Dalgaard T.S."/>
            <person name="Juul-Madsen H.R."/>
        </authorList>
    </citation>
    <scope>NUCLEOTIDE SEQUENCE [LARGE SCALE GENOMIC DNA]</scope>
    <source>
        <strain evidence="1 2">DSM 16361</strain>
    </source>
</reference>
<keyword evidence="2" id="KW-1185">Reference proteome</keyword>
<evidence type="ECO:0008006" key="3">
    <source>
        <dbReference type="Google" id="ProtNLM"/>
    </source>
</evidence>
<evidence type="ECO:0000313" key="2">
    <source>
        <dbReference type="Proteomes" id="UP000214566"/>
    </source>
</evidence>
<dbReference type="EMBL" id="FLMQ01000058">
    <property type="protein sequence ID" value="SBP89857.1"/>
    <property type="molecule type" value="Genomic_DNA"/>
</dbReference>
<name>A0A238D980_THIDL</name>
<sequence length="21" mass="2295">MAILVMQLVAQVAKLIALLKQ</sequence>
<protein>
    <recommendedName>
        <fullName evidence="3">Type I toxin-antitoxin system toxin TisB</fullName>
    </recommendedName>
</protein>
<accession>A0A238D980</accession>
<gene>
    <name evidence="1" type="ORF">THIARS_90007</name>
</gene>